<dbReference type="EMBL" id="JAPEUX010000005">
    <property type="protein sequence ID" value="KAJ4352585.1"/>
    <property type="molecule type" value="Genomic_DNA"/>
</dbReference>
<proteinExistence type="predicted"/>
<dbReference type="InterPro" id="IPR011008">
    <property type="entry name" value="Dimeric_a/b-barrel"/>
</dbReference>
<keyword evidence="1" id="KW-0575">Peroxidase</keyword>
<gene>
    <name evidence="1" type="primary">DyP1_1</name>
    <name evidence="1" type="ORF">N0V89_007934</name>
</gene>
<organism evidence="1 2">
    <name type="scientific">Didymosphaeria variabile</name>
    <dbReference type="NCBI Taxonomy" id="1932322"/>
    <lineage>
        <taxon>Eukaryota</taxon>
        <taxon>Fungi</taxon>
        <taxon>Dikarya</taxon>
        <taxon>Ascomycota</taxon>
        <taxon>Pezizomycotina</taxon>
        <taxon>Dothideomycetes</taxon>
        <taxon>Pleosporomycetidae</taxon>
        <taxon>Pleosporales</taxon>
        <taxon>Massarineae</taxon>
        <taxon>Didymosphaeriaceae</taxon>
        <taxon>Didymosphaeria</taxon>
    </lineage>
</organism>
<evidence type="ECO:0000313" key="2">
    <source>
        <dbReference type="Proteomes" id="UP001140513"/>
    </source>
</evidence>
<dbReference type="OrthoDB" id="3207336at2759"/>
<sequence>MSESEQPGFDPIIGQVHGEVRAMTGANDDATGSSLSLDRQWVQSKGGEYFFSPSIEALNGALSGVTQP</sequence>
<comment type="caution">
    <text evidence="1">The sequence shown here is derived from an EMBL/GenBank/DDBJ whole genome shotgun (WGS) entry which is preliminary data.</text>
</comment>
<name>A0A9W9CAP6_9PLEO</name>
<accession>A0A9W9CAP6</accession>
<dbReference type="GO" id="GO:0004601">
    <property type="term" value="F:peroxidase activity"/>
    <property type="evidence" value="ECO:0007669"/>
    <property type="project" value="UniProtKB-KW"/>
</dbReference>
<keyword evidence="2" id="KW-1185">Reference proteome</keyword>
<protein>
    <submittedName>
        <fullName evidence="1">Dye-decolorizing heme-containing peroxidase</fullName>
    </submittedName>
</protein>
<dbReference type="GeneID" id="80911464"/>
<dbReference type="RefSeq" id="XP_056070941.1">
    <property type="nucleotide sequence ID" value="XM_056216694.1"/>
</dbReference>
<dbReference type="SUPFAM" id="SSF54909">
    <property type="entry name" value="Dimeric alpha+beta barrel"/>
    <property type="match status" value="1"/>
</dbReference>
<reference evidence="1" key="1">
    <citation type="submission" date="2022-10" db="EMBL/GenBank/DDBJ databases">
        <title>Tapping the CABI collections for fungal endophytes: first genome assemblies for Collariella, Neodidymelliopsis, Ascochyta clinopodiicola, Didymella pomorum, Didymosphaeria variabile, Neocosmospora piperis and Neocucurbitaria cava.</title>
        <authorList>
            <person name="Hill R."/>
        </authorList>
    </citation>
    <scope>NUCLEOTIDE SEQUENCE</scope>
    <source>
        <strain evidence="1">IMI 356815</strain>
    </source>
</reference>
<dbReference type="Proteomes" id="UP001140513">
    <property type="component" value="Unassembled WGS sequence"/>
</dbReference>
<evidence type="ECO:0000313" key="1">
    <source>
        <dbReference type="EMBL" id="KAJ4352585.1"/>
    </source>
</evidence>
<keyword evidence="1" id="KW-0560">Oxidoreductase</keyword>
<dbReference type="AlphaFoldDB" id="A0A9W9CAP6"/>